<dbReference type="Proteomes" id="UP000828390">
    <property type="component" value="Unassembled WGS sequence"/>
</dbReference>
<name>A0A9D4G367_DREPO</name>
<evidence type="ECO:0000313" key="1">
    <source>
        <dbReference type="EMBL" id="KAH3809739.1"/>
    </source>
</evidence>
<reference evidence="1" key="2">
    <citation type="submission" date="2020-11" db="EMBL/GenBank/DDBJ databases">
        <authorList>
            <person name="McCartney M.A."/>
            <person name="Auch B."/>
            <person name="Kono T."/>
            <person name="Mallez S."/>
            <person name="Becker A."/>
            <person name="Gohl D.M."/>
            <person name="Silverstein K.A.T."/>
            <person name="Koren S."/>
            <person name="Bechman K.B."/>
            <person name="Herman A."/>
            <person name="Abrahante J.E."/>
            <person name="Garbe J."/>
        </authorList>
    </citation>
    <scope>NUCLEOTIDE SEQUENCE</scope>
    <source>
        <strain evidence="1">Duluth1</strain>
        <tissue evidence="1">Whole animal</tissue>
    </source>
</reference>
<organism evidence="1 2">
    <name type="scientific">Dreissena polymorpha</name>
    <name type="common">Zebra mussel</name>
    <name type="synonym">Mytilus polymorpha</name>
    <dbReference type="NCBI Taxonomy" id="45954"/>
    <lineage>
        <taxon>Eukaryota</taxon>
        <taxon>Metazoa</taxon>
        <taxon>Spiralia</taxon>
        <taxon>Lophotrochozoa</taxon>
        <taxon>Mollusca</taxon>
        <taxon>Bivalvia</taxon>
        <taxon>Autobranchia</taxon>
        <taxon>Heteroconchia</taxon>
        <taxon>Euheterodonta</taxon>
        <taxon>Imparidentia</taxon>
        <taxon>Neoheterodontei</taxon>
        <taxon>Myida</taxon>
        <taxon>Dreissenoidea</taxon>
        <taxon>Dreissenidae</taxon>
        <taxon>Dreissena</taxon>
    </lineage>
</organism>
<evidence type="ECO:0000313" key="2">
    <source>
        <dbReference type="Proteomes" id="UP000828390"/>
    </source>
</evidence>
<accession>A0A9D4G367</accession>
<sequence>MAYSSPTPLKCEPDLRLLTLTLRIPACRRSGSSLPQPTTDAGKTNMVADNLARLGLKIN</sequence>
<proteinExistence type="predicted"/>
<protein>
    <submittedName>
        <fullName evidence="1">Uncharacterized protein</fullName>
    </submittedName>
</protein>
<dbReference type="AlphaFoldDB" id="A0A9D4G367"/>
<gene>
    <name evidence="1" type="ORF">DPMN_138116</name>
</gene>
<keyword evidence="2" id="KW-1185">Reference proteome</keyword>
<comment type="caution">
    <text evidence="1">The sequence shown here is derived from an EMBL/GenBank/DDBJ whole genome shotgun (WGS) entry which is preliminary data.</text>
</comment>
<reference evidence="1" key="1">
    <citation type="journal article" date="2019" name="bioRxiv">
        <title>The Genome of the Zebra Mussel, Dreissena polymorpha: A Resource for Invasive Species Research.</title>
        <authorList>
            <person name="McCartney M.A."/>
            <person name="Auch B."/>
            <person name="Kono T."/>
            <person name="Mallez S."/>
            <person name="Zhang Y."/>
            <person name="Obille A."/>
            <person name="Becker A."/>
            <person name="Abrahante J.E."/>
            <person name="Garbe J."/>
            <person name="Badalamenti J.P."/>
            <person name="Herman A."/>
            <person name="Mangelson H."/>
            <person name="Liachko I."/>
            <person name="Sullivan S."/>
            <person name="Sone E.D."/>
            <person name="Koren S."/>
            <person name="Silverstein K.A.T."/>
            <person name="Beckman K.B."/>
            <person name="Gohl D.M."/>
        </authorList>
    </citation>
    <scope>NUCLEOTIDE SEQUENCE</scope>
    <source>
        <strain evidence="1">Duluth1</strain>
        <tissue evidence="1">Whole animal</tissue>
    </source>
</reference>
<dbReference type="EMBL" id="JAIWYP010000006">
    <property type="protein sequence ID" value="KAH3809739.1"/>
    <property type="molecule type" value="Genomic_DNA"/>
</dbReference>